<gene>
    <name evidence="1" type="ORF">VCHENC02_2151A</name>
</gene>
<evidence type="ECO:0000313" key="2">
    <source>
        <dbReference type="Proteomes" id="UP000008367"/>
    </source>
</evidence>
<comment type="caution">
    <text evidence="1">The sequence shown here is derived from an EMBL/GenBank/DDBJ whole genome shotgun (WGS) entry which is preliminary data.</text>
</comment>
<accession>A0A454D0T9</accession>
<reference evidence="1 2" key="1">
    <citation type="submission" date="2012-10" db="EMBL/GenBank/DDBJ databases">
        <title>Genome sequence of Vibrio Cholerae HENC-02.</title>
        <authorList>
            <person name="Eppinger M."/>
            <person name="Hasan N.A."/>
            <person name="Sengamalay N."/>
            <person name="Hine E."/>
            <person name="Su Q."/>
            <person name="Daugherty S.C."/>
            <person name="Young S."/>
            <person name="Sadzewicz L."/>
            <person name="Tallon L."/>
            <person name="Cebula T.A."/>
            <person name="Ravel J."/>
            <person name="Colwell R.R."/>
        </authorList>
    </citation>
    <scope>NUCLEOTIDE SEQUENCE [LARGE SCALE GENOMIC DNA]</scope>
    <source>
        <strain evidence="1 2">HENC-02</strain>
    </source>
</reference>
<organism evidence="1 2">
    <name type="scientific">Vibrio harveyi</name>
    <name type="common">Beneckea harveyi</name>
    <dbReference type="NCBI Taxonomy" id="669"/>
    <lineage>
        <taxon>Bacteria</taxon>
        <taxon>Pseudomonadati</taxon>
        <taxon>Pseudomonadota</taxon>
        <taxon>Gammaproteobacteria</taxon>
        <taxon>Vibrionales</taxon>
        <taxon>Vibrionaceae</taxon>
        <taxon>Vibrio</taxon>
    </lineage>
</organism>
<evidence type="ECO:0000313" key="1">
    <source>
        <dbReference type="EMBL" id="EKM32278.1"/>
    </source>
</evidence>
<dbReference type="AlphaFoldDB" id="A0A454D0T9"/>
<protein>
    <submittedName>
        <fullName evidence="1">Uncharacterized protein</fullName>
    </submittedName>
</protein>
<name>A0A454D0T9_VIBHA</name>
<dbReference type="EMBL" id="AJSR01000808">
    <property type="protein sequence ID" value="EKM32278.1"/>
    <property type="molecule type" value="Genomic_DNA"/>
</dbReference>
<proteinExistence type="predicted"/>
<dbReference type="Proteomes" id="UP000008367">
    <property type="component" value="Unassembled WGS sequence"/>
</dbReference>
<sequence length="24" mass="3016">MDFNLRILEVDVFYVVWVYKFCCI</sequence>
<feature type="non-terminal residue" evidence="1">
    <location>
        <position position="24"/>
    </location>
</feature>